<name>A0A9N7V9Q0_PLEPL</name>
<dbReference type="EMBL" id="CADEAL010003602">
    <property type="protein sequence ID" value="CAB1445267.1"/>
    <property type="molecule type" value="Genomic_DNA"/>
</dbReference>
<reference evidence="1" key="1">
    <citation type="submission" date="2020-03" db="EMBL/GenBank/DDBJ databases">
        <authorList>
            <person name="Weist P."/>
        </authorList>
    </citation>
    <scope>NUCLEOTIDE SEQUENCE</scope>
</reference>
<dbReference type="AlphaFoldDB" id="A0A9N7V9Q0"/>
<proteinExistence type="predicted"/>
<accession>A0A9N7V9Q0</accession>
<feature type="non-terminal residue" evidence="1">
    <location>
        <position position="56"/>
    </location>
</feature>
<gene>
    <name evidence="1" type="ORF">PLEPLA_LOCUS32998</name>
</gene>
<comment type="caution">
    <text evidence="1">The sequence shown here is derived from an EMBL/GenBank/DDBJ whole genome shotgun (WGS) entry which is preliminary data.</text>
</comment>
<evidence type="ECO:0000313" key="2">
    <source>
        <dbReference type="Proteomes" id="UP001153269"/>
    </source>
</evidence>
<evidence type="ECO:0000313" key="1">
    <source>
        <dbReference type="EMBL" id="CAB1445267.1"/>
    </source>
</evidence>
<dbReference type="Proteomes" id="UP001153269">
    <property type="component" value="Unassembled WGS sequence"/>
</dbReference>
<organism evidence="1 2">
    <name type="scientific">Pleuronectes platessa</name>
    <name type="common">European plaice</name>
    <dbReference type="NCBI Taxonomy" id="8262"/>
    <lineage>
        <taxon>Eukaryota</taxon>
        <taxon>Metazoa</taxon>
        <taxon>Chordata</taxon>
        <taxon>Craniata</taxon>
        <taxon>Vertebrata</taxon>
        <taxon>Euteleostomi</taxon>
        <taxon>Actinopterygii</taxon>
        <taxon>Neopterygii</taxon>
        <taxon>Teleostei</taxon>
        <taxon>Neoteleostei</taxon>
        <taxon>Acanthomorphata</taxon>
        <taxon>Carangaria</taxon>
        <taxon>Pleuronectiformes</taxon>
        <taxon>Pleuronectoidei</taxon>
        <taxon>Pleuronectidae</taxon>
        <taxon>Pleuronectes</taxon>
    </lineage>
</organism>
<keyword evidence="2" id="KW-1185">Reference proteome</keyword>
<sequence>MATGIDGEPTERVTHPCQRVTTPDGVLFIGGQHVFFLEFTDCSRWEPEQSSTNQMV</sequence>
<protein>
    <submittedName>
        <fullName evidence="1">Uncharacterized protein</fullName>
    </submittedName>
</protein>